<dbReference type="InterPro" id="IPR012675">
    <property type="entry name" value="Beta-grasp_dom_sf"/>
</dbReference>
<dbReference type="Gene3D" id="3.10.20.30">
    <property type="match status" value="1"/>
</dbReference>
<dbReference type="InterPro" id="IPR016155">
    <property type="entry name" value="Mopterin_synth/thiamin_S_b"/>
</dbReference>
<dbReference type="EMBL" id="QREH01000001">
    <property type="protein sequence ID" value="REE02841.1"/>
    <property type="molecule type" value="Genomic_DNA"/>
</dbReference>
<organism evidence="1 2">
    <name type="scientific">Citricoccus muralis</name>
    <dbReference type="NCBI Taxonomy" id="169134"/>
    <lineage>
        <taxon>Bacteria</taxon>
        <taxon>Bacillati</taxon>
        <taxon>Actinomycetota</taxon>
        <taxon>Actinomycetes</taxon>
        <taxon>Micrococcales</taxon>
        <taxon>Micrococcaceae</taxon>
        <taxon>Citricoccus</taxon>
    </lineage>
</organism>
<proteinExistence type="predicted"/>
<evidence type="ECO:0000313" key="2">
    <source>
        <dbReference type="Proteomes" id="UP000256727"/>
    </source>
</evidence>
<accession>A0A3D9L905</accession>
<dbReference type="InterPro" id="IPR003749">
    <property type="entry name" value="ThiS/MoaD-like"/>
</dbReference>
<dbReference type="SUPFAM" id="SSF54285">
    <property type="entry name" value="MoaD/ThiS"/>
    <property type="match status" value="1"/>
</dbReference>
<keyword evidence="2" id="KW-1185">Reference proteome</keyword>
<reference evidence="1 2" key="1">
    <citation type="submission" date="2018-07" db="EMBL/GenBank/DDBJ databases">
        <title>Sequencing the genomes of 1000 actinobacteria strains.</title>
        <authorList>
            <person name="Klenk H.-P."/>
        </authorList>
    </citation>
    <scope>NUCLEOTIDE SEQUENCE [LARGE SCALE GENOMIC DNA]</scope>
    <source>
        <strain evidence="1 2">DSM 14442</strain>
    </source>
</reference>
<name>A0A3D9L905_9MICC</name>
<sequence length="79" mass="8140">MARIRLFAGAADILGASELILEAATAGELRRLLVAGHGTSAEQVVSRCSLMVDGVRAAEDEHPVQADSLVDVLPPFAGG</sequence>
<dbReference type="RefSeq" id="WP_115931063.1">
    <property type="nucleotide sequence ID" value="NZ_QREH01000001.1"/>
</dbReference>
<dbReference type="AlphaFoldDB" id="A0A3D9L905"/>
<gene>
    <name evidence="1" type="ORF">C8E99_0628</name>
</gene>
<protein>
    <submittedName>
        <fullName evidence="1">Molybdopterin converting factor small subunit</fullName>
    </submittedName>
</protein>
<dbReference type="Proteomes" id="UP000256727">
    <property type="component" value="Unassembled WGS sequence"/>
</dbReference>
<comment type="caution">
    <text evidence="1">The sequence shown here is derived from an EMBL/GenBank/DDBJ whole genome shotgun (WGS) entry which is preliminary data.</text>
</comment>
<evidence type="ECO:0000313" key="1">
    <source>
        <dbReference type="EMBL" id="REE02841.1"/>
    </source>
</evidence>
<dbReference type="OrthoDB" id="3255135at2"/>
<dbReference type="Pfam" id="PF02597">
    <property type="entry name" value="ThiS"/>
    <property type="match status" value="1"/>
</dbReference>